<keyword evidence="4" id="KW-1185">Reference proteome</keyword>
<evidence type="ECO:0000313" key="3">
    <source>
        <dbReference type="EMBL" id="MBB1088340.1"/>
    </source>
</evidence>
<dbReference type="Proteomes" id="UP000552587">
    <property type="component" value="Unassembled WGS sequence"/>
</dbReference>
<dbReference type="EMBL" id="JACHTE010000005">
    <property type="protein sequence ID" value="MBB1088340.1"/>
    <property type="molecule type" value="Genomic_DNA"/>
</dbReference>
<protein>
    <submittedName>
        <fullName evidence="3">Uncharacterized protein</fullName>
    </submittedName>
</protein>
<evidence type="ECO:0000256" key="1">
    <source>
        <dbReference type="SAM" id="MobiDB-lite"/>
    </source>
</evidence>
<sequence>MLATALFGLLAGAAQAQDAAAPTATAAEPAPAAAQATTIDPNSYTPRTEHDNAPYRFNMHQEGRQMTADEFDAWMKARGVRVARGSGAAAAPAVATAGAVEAEAPVQEAVDGE</sequence>
<proteinExistence type="predicted"/>
<feature type="signal peptide" evidence="2">
    <location>
        <begin position="1"/>
        <end position="16"/>
    </location>
</feature>
<dbReference type="AlphaFoldDB" id="A0A7W3U466"/>
<accession>A0A7W3U466</accession>
<keyword evidence="2" id="KW-0732">Signal</keyword>
<comment type="caution">
    <text evidence="3">The sequence shown here is derived from an EMBL/GenBank/DDBJ whole genome shotgun (WGS) entry which is preliminary data.</text>
</comment>
<organism evidence="3 4">
    <name type="scientific">Marilutibacter penaei</name>
    <dbReference type="NCBI Taxonomy" id="2759900"/>
    <lineage>
        <taxon>Bacteria</taxon>
        <taxon>Pseudomonadati</taxon>
        <taxon>Pseudomonadota</taxon>
        <taxon>Gammaproteobacteria</taxon>
        <taxon>Lysobacterales</taxon>
        <taxon>Lysobacteraceae</taxon>
        <taxon>Marilutibacter</taxon>
    </lineage>
</organism>
<gene>
    <name evidence="3" type="ORF">H4F99_07520</name>
</gene>
<reference evidence="3 4" key="1">
    <citation type="submission" date="2020-07" db="EMBL/GenBank/DDBJ databases">
        <authorList>
            <person name="Xu S."/>
            <person name="Li A."/>
        </authorList>
    </citation>
    <scope>NUCLEOTIDE SEQUENCE [LARGE SCALE GENOMIC DNA]</scope>
    <source>
        <strain evidence="3 4">SG-8</strain>
    </source>
</reference>
<name>A0A7W3U466_9GAMM</name>
<evidence type="ECO:0000313" key="4">
    <source>
        <dbReference type="Proteomes" id="UP000552587"/>
    </source>
</evidence>
<feature type="region of interest" description="Disordered" evidence="1">
    <location>
        <begin position="18"/>
        <end position="53"/>
    </location>
</feature>
<feature type="chain" id="PRO_5030584901" evidence="2">
    <location>
        <begin position="17"/>
        <end position="113"/>
    </location>
</feature>
<feature type="compositionally biased region" description="Low complexity" evidence="1">
    <location>
        <begin position="18"/>
        <end position="38"/>
    </location>
</feature>
<evidence type="ECO:0000256" key="2">
    <source>
        <dbReference type="SAM" id="SignalP"/>
    </source>
</evidence>